<comment type="caution">
    <text evidence="2">The sequence shown here is derived from an EMBL/GenBank/DDBJ whole genome shotgun (WGS) entry which is preliminary data.</text>
</comment>
<reference evidence="2" key="1">
    <citation type="submission" date="2023-06" db="EMBL/GenBank/DDBJ databases">
        <authorList>
            <person name="Delattre M."/>
        </authorList>
    </citation>
    <scope>NUCLEOTIDE SEQUENCE</scope>
    <source>
        <strain evidence="2">AF72</strain>
    </source>
</reference>
<protein>
    <submittedName>
        <fullName evidence="2">Uncharacterized protein</fullName>
    </submittedName>
</protein>
<dbReference type="Proteomes" id="UP001177023">
    <property type="component" value="Unassembled WGS sequence"/>
</dbReference>
<evidence type="ECO:0000256" key="1">
    <source>
        <dbReference type="SAM" id="SignalP"/>
    </source>
</evidence>
<proteinExistence type="predicted"/>
<dbReference type="EMBL" id="CATQJA010002663">
    <property type="protein sequence ID" value="CAJ0581686.1"/>
    <property type="molecule type" value="Genomic_DNA"/>
</dbReference>
<evidence type="ECO:0000313" key="3">
    <source>
        <dbReference type="Proteomes" id="UP001177023"/>
    </source>
</evidence>
<organism evidence="2 3">
    <name type="scientific">Mesorhabditis spiculigera</name>
    <dbReference type="NCBI Taxonomy" id="96644"/>
    <lineage>
        <taxon>Eukaryota</taxon>
        <taxon>Metazoa</taxon>
        <taxon>Ecdysozoa</taxon>
        <taxon>Nematoda</taxon>
        <taxon>Chromadorea</taxon>
        <taxon>Rhabditida</taxon>
        <taxon>Rhabditina</taxon>
        <taxon>Rhabditomorpha</taxon>
        <taxon>Rhabditoidea</taxon>
        <taxon>Rhabditidae</taxon>
        <taxon>Mesorhabditinae</taxon>
        <taxon>Mesorhabditis</taxon>
    </lineage>
</organism>
<feature type="signal peptide" evidence="1">
    <location>
        <begin position="1"/>
        <end position="24"/>
    </location>
</feature>
<keyword evidence="3" id="KW-1185">Reference proteome</keyword>
<accession>A0AA36GAM4</accession>
<evidence type="ECO:0000313" key="2">
    <source>
        <dbReference type="EMBL" id="CAJ0581686.1"/>
    </source>
</evidence>
<feature type="non-terminal residue" evidence="2">
    <location>
        <position position="424"/>
    </location>
</feature>
<name>A0AA36GAM4_9BILA</name>
<gene>
    <name evidence="2" type="ORF">MSPICULIGERA_LOCUS19841</name>
</gene>
<keyword evidence="1" id="KW-0732">Signal</keyword>
<feature type="chain" id="PRO_5041452635" evidence="1">
    <location>
        <begin position="25"/>
        <end position="424"/>
    </location>
</feature>
<sequence>MTGPWQLWCFGAPLLLFFAGSACGNNFSDAYAKYTEIWSKVSQPGFDGIAKMRKLADAADTFLGLAGTLVQSALNITTDDPKSDDVRARNQLLQDIDTQEEAIRQWLFEGFPAQRAYSAGMEWDTELFRLIVYICPIPKKSAILHSISATKAVRRIESKLPTPRPSISTEFSQAKADFIYAVGATPEYEANTMLSDISKGAFWCQCCGKQGPASFEEFTKLLKGITKTSYQWPCHLWASVQNRGFTRESMDQELELLIVTMKSLILFGTACEDVKMNGIPGGLEDWQNEAIDWVRKISSHAADWASTVQELSWPECPTEHAEDRLWKQKPATADEAASIVRQAHEDTGPKAWKYQTLAHPGDWEPEQQYAVRAINGTYANVTNVEGWTVHVFKFNSGDDAFSGRVEEAKIRLNEEDYAVKRALG</sequence>
<dbReference type="AlphaFoldDB" id="A0AA36GAM4"/>